<proteinExistence type="predicted"/>
<evidence type="ECO:0000313" key="3">
    <source>
        <dbReference type="Proteomes" id="UP000322244"/>
    </source>
</evidence>
<accession>A0A5A7SCI4</accession>
<sequence length="87" mass="9082">MSILETVLIFVLIPVVVIAFVGAIAMRGKPVAGTRPAHFDLGSRWTHAPMLFSATDEITVSGHHGGGHAAIEAGSADLIGGRAHGRW</sequence>
<keyword evidence="3" id="KW-1185">Reference proteome</keyword>
<dbReference type="Proteomes" id="UP000322244">
    <property type="component" value="Unassembled WGS sequence"/>
</dbReference>
<protein>
    <submittedName>
        <fullName evidence="2">Uncharacterized protein</fullName>
    </submittedName>
</protein>
<dbReference type="OrthoDB" id="5193416at2"/>
<feature type="transmembrane region" description="Helical" evidence="1">
    <location>
        <begin position="6"/>
        <end position="26"/>
    </location>
</feature>
<organism evidence="2 3">
    <name type="scientific">Antrihabitans cavernicola</name>
    <dbReference type="NCBI Taxonomy" id="2495913"/>
    <lineage>
        <taxon>Bacteria</taxon>
        <taxon>Bacillati</taxon>
        <taxon>Actinomycetota</taxon>
        <taxon>Actinomycetes</taxon>
        <taxon>Mycobacteriales</taxon>
        <taxon>Nocardiaceae</taxon>
        <taxon>Antrihabitans</taxon>
    </lineage>
</organism>
<dbReference type="AlphaFoldDB" id="A0A5A7SCI4"/>
<evidence type="ECO:0000256" key="1">
    <source>
        <dbReference type="SAM" id="Phobius"/>
    </source>
</evidence>
<dbReference type="RefSeq" id="WP_149430151.1">
    <property type="nucleotide sequence ID" value="NZ_VLNY01000004.1"/>
</dbReference>
<name>A0A5A7SCI4_9NOCA</name>
<comment type="caution">
    <text evidence="2">The sequence shown here is derived from an EMBL/GenBank/DDBJ whole genome shotgun (WGS) entry which is preliminary data.</text>
</comment>
<keyword evidence="1" id="KW-0812">Transmembrane</keyword>
<dbReference type="EMBL" id="VLNY01000004">
    <property type="protein sequence ID" value="KAA0022892.1"/>
    <property type="molecule type" value="Genomic_DNA"/>
</dbReference>
<keyword evidence="1" id="KW-0472">Membrane</keyword>
<evidence type="ECO:0000313" key="2">
    <source>
        <dbReference type="EMBL" id="KAA0022892.1"/>
    </source>
</evidence>
<gene>
    <name evidence="2" type="ORF">FOY51_10290</name>
</gene>
<keyword evidence="1" id="KW-1133">Transmembrane helix</keyword>
<reference evidence="2 3" key="1">
    <citation type="submission" date="2019-07" db="EMBL/GenBank/DDBJ databases">
        <title>Rhodococcus cavernicolus sp. nov., isolated from a cave.</title>
        <authorList>
            <person name="Lee S.D."/>
        </authorList>
    </citation>
    <scope>NUCLEOTIDE SEQUENCE [LARGE SCALE GENOMIC DNA]</scope>
    <source>
        <strain evidence="2 3">C1-24</strain>
    </source>
</reference>